<comment type="caution">
    <text evidence="2">The sequence shown here is derived from an EMBL/GenBank/DDBJ whole genome shotgun (WGS) entry which is preliminary data.</text>
</comment>
<keyword evidence="1" id="KW-0732">Signal</keyword>
<dbReference type="AlphaFoldDB" id="A0A2S6GDK3"/>
<dbReference type="PROSITE" id="PS51257">
    <property type="entry name" value="PROKAR_LIPOPROTEIN"/>
    <property type="match status" value="1"/>
</dbReference>
<keyword evidence="3" id="KW-1185">Reference proteome</keyword>
<sequence length="99" mass="10213">MTRTTLLGALAASAACVVALAAPASAAPAGSYWSCELPGGYTYTDSGITQGCAHLFYVTAPSTGLWACYVPTGYTHTAVQRSNKCWLNGSNSQYLLAAV</sequence>
<name>A0A2S6GDK3_9PSEU</name>
<dbReference type="RefSeq" id="WP_104482985.1">
    <property type="nucleotide sequence ID" value="NZ_CP154825.1"/>
</dbReference>
<dbReference type="EMBL" id="PTIX01000031">
    <property type="protein sequence ID" value="PPK63176.1"/>
    <property type="molecule type" value="Genomic_DNA"/>
</dbReference>
<evidence type="ECO:0000313" key="3">
    <source>
        <dbReference type="Proteomes" id="UP000239203"/>
    </source>
</evidence>
<proteinExistence type="predicted"/>
<accession>A0A2S6GDK3</accession>
<feature type="signal peptide" evidence="1">
    <location>
        <begin position="1"/>
        <end position="26"/>
    </location>
</feature>
<evidence type="ECO:0008006" key="4">
    <source>
        <dbReference type="Google" id="ProtNLM"/>
    </source>
</evidence>
<evidence type="ECO:0000256" key="1">
    <source>
        <dbReference type="SAM" id="SignalP"/>
    </source>
</evidence>
<organism evidence="2 3">
    <name type="scientific">Actinokineospora auranticolor</name>
    <dbReference type="NCBI Taxonomy" id="155976"/>
    <lineage>
        <taxon>Bacteria</taxon>
        <taxon>Bacillati</taxon>
        <taxon>Actinomycetota</taxon>
        <taxon>Actinomycetes</taxon>
        <taxon>Pseudonocardiales</taxon>
        <taxon>Pseudonocardiaceae</taxon>
        <taxon>Actinokineospora</taxon>
    </lineage>
</organism>
<gene>
    <name evidence="2" type="ORF">CLV40_13145</name>
</gene>
<reference evidence="2 3" key="1">
    <citation type="submission" date="2018-02" db="EMBL/GenBank/DDBJ databases">
        <title>Genomic Encyclopedia of Archaeal and Bacterial Type Strains, Phase II (KMG-II): from individual species to whole genera.</title>
        <authorList>
            <person name="Goeker M."/>
        </authorList>
    </citation>
    <scope>NUCLEOTIDE SEQUENCE [LARGE SCALE GENOMIC DNA]</scope>
    <source>
        <strain evidence="2 3">YU 961-1</strain>
    </source>
</reference>
<evidence type="ECO:0000313" key="2">
    <source>
        <dbReference type="EMBL" id="PPK63176.1"/>
    </source>
</evidence>
<dbReference type="OrthoDB" id="3695725at2"/>
<dbReference type="Proteomes" id="UP000239203">
    <property type="component" value="Unassembled WGS sequence"/>
</dbReference>
<protein>
    <recommendedName>
        <fullName evidence="4">Secreted protein</fullName>
    </recommendedName>
</protein>
<feature type="chain" id="PRO_5038464067" description="Secreted protein" evidence="1">
    <location>
        <begin position="27"/>
        <end position="99"/>
    </location>
</feature>